<accession>A0A2V5HLG6</accession>
<feature type="region of interest" description="Disordered" evidence="1">
    <location>
        <begin position="10"/>
        <end position="72"/>
    </location>
</feature>
<evidence type="ECO:0000313" key="2">
    <source>
        <dbReference type="EMBL" id="PYI25305.1"/>
    </source>
</evidence>
<gene>
    <name evidence="2" type="ORF">BP00DRAFT_358824</name>
</gene>
<organism evidence="2 3">
    <name type="scientific">Aspergillus indologenus CBS 114.80</name>
    <dbReference type="NCBI Taxonomy" id="1450541"/>
    <lineage>
        <taxon>Eukaryota</taxon>
        <taxon>Fungi</taxon>
        <taxon>Dikarya</taxon>
        <taxon>Ascomycota</taxon>
        <taxon>Pezizomycotina</taxon>
        <taxon>Eurotiomycetes</taxon>
        <taxon>Eurotiomycetidae</taxon>
        <taxon>Eurotiales</taxon>
        <taxon>Aspergillaceae</taxon>
        <taxon>Aspergillus</taxon>
        <taxon>Aspergillus subgen. Circumdati</taxon>
    </lineage>
</organism>
<dbReference type="Proteomes" id="UP000248817">
    <property type="component" value="Unassembled WGS sequence"/>
</dbReference>
<keyword evidence="3" id="KW-1185">Reference proteome</keyword>
<protein>
    <submittedName>
        <fullName evidence="2">Uncharacterized protein</fullName>
    </submittedName>
</protein>
<feature type="non-terminal residue" evidence="2">
    <location>
        <position position="1"/>
    </location>
</feature>
<evidence type="ECO:0000256" key="1">
    <source>
        <dbReference type="SAM" id="MobiDB-lite"/>
    </source>
</evidence>
<proteinExistence type="predicted"/>
<dbReference type="AlphaFoldDB" id="A0A2V5HLG6"/>
<evidence type="ECO:0000313" key="3">
    <source>
        <dbReference type="Proteomes" id="UP000248817"/>
    </source>
</evidence>
<name>A0A2V5HLG6_9EURO</name>
<sequence>IMLLTPIHVRGRRKIRDHDDDDAPKPIPSGPRGGRPLLSPQAKLSSSQTRSHKRARLLTANPPDKPRRKKQSMLESLPNELIEKIFLHSLNVSLARSSPILAAAVSTERIYRALILLAFWDDGTELSAPSYSRGARGAISRILRPLDYTSISLAQRKDLQTAILHCRWCTVPRILDQLPELMNLVIQRHWFGAGISMAEEQEKMLDRVLSQEDDANVFEGFETIDTTPDTSTPTPTTNYTLTINSLISITITNHSIGQATTHSFLSPLIIPDKYLQGSRASDSATSTPSSSPSDDGFTPALITYLEIHRLALGFNSVTLPLRAPKHPLILSRPCLQQGIHTALVSNNLPALLTLLKLDEFYFRVTEQQHLTAQDQDQDQEPIIPYALPAGHFRTAVRLAPRNPEFFQALVRTNAESVPADDSEITEWAMRLQDPFGRWLLELMLRLPEQAAAAKRNPIQNSVFWMGRANADRRELASMYLRDVLGGGVESLESWMGEMHVPLSLPLSSS</sequence>
<reference evidence="2 3" key="1">
    <citation type="submission" date="2018-02" db="EMBL/GenBank/DDBJ databases">
        <title>The genomes of Aspergillus section Nigri reveals drivers in fungal speciation.</title>
        <authorList>
            <consortium name="DOE Joint Genome Institute"/>
            <person name="Vesth T.C."/>
            <person name="Nybo J."/>
            <person name="Theobald S."/>
            <person name="Brandl J."/>
            <person name="Frisvad J.C."/>
            <person name="Nielsen K.F."/>
            <person name="Lyhne E.K."/>
            <person name="Kogle M.E."/>
            <person name="Kuo A."/>
            <person name="Riley R."/>
            <person name="Clum A."/>
            <person name="Nolan M."/>
            <person name="Lipzen A."/>
            <person name="Salamov A."/>
            <person name="Henrissat B."/>
            <person name="Wiebenga A."/>
            <person name="De vries R.P."/>
            <person name="Grigoriev I.V."/>
            <person name="Mortensen U.H."/>
            <person name="Andersen M.R."/>
            <person name="Baker S.E."/>
        </authorList>
    </citation>
    <scope>NUCLEOTIDE SEQUENCE [LARGE SCALE GENOMIC DNA]</scope>
    <source>
        <strain evidence="2 3">CBS 114.80</strain>
    </source>
</reference>
<dbReference type="EMBL" id="KZ825658">
    <property type="protein sequence ID" value="PYI25305.1"/>
    <property type="molecule type" value="Genomic_DNA"/>
</dbReference>